<evidence type="ECO:0000313" key="2">
    <source>
        <dbReference type="Proteomes" id="UP000033831"/>
    </source>
</evidence>
<dbReference type="Proteomes" id="UP000033831">
    <property type="component" value="Unassembled WGS sequence"/>
</dbReference>
<dbReference type="AlphaFoldDB" id="A0A0G1INQ7"/>
<accession>A0A0G1INQ7</accession>
<reference evidence="1 2" key="1">
    <citation type="journal article" date="2015" name="Nature">
        <title>rRNA introns, odd ribosomes, and small enigmatic genomes across a large radiation of phyla.</title>
        <authorList>
            <person name="Brown C.T."/>
            <person name="Hug L.A."/>
            <person name="Thomas B.C."/>
            <person name="Sharon I."/>
            <person name="Castelle C.J."/>
            <person name="Singh A."/>
            <person name="Wilkins M.J."/>
            <person name="Williams K.H."/>
            <person name="Banfield J.F."/>
        </authorList>
    </citation>
    <scope>NUCLEOTIDE SEQUENCE [LARGE SCALE GENOMIC DNA]</scope>
</reference>
<proteinExistence type="predicted"/>
<name>A0A0G1INQ7_9BACT</name>
<evidence type="ECO:0000313" key="1">
    <source>
        <dbReference type="EMBL" id="KKT24804.1"/>
    </source>
</evidence>
<dbReference type="EMBL" id="LCGX01000008">
    <property type="protein sequence ID" value="KKT24804.1"/>
    <property type="molecule type" value="Genomic_DNA"/>
</dbReference>
<feature type="non-terminal residue" evidence="1">
    <location>
        <position position="1"/>
    </location>
</feature>
<comment type="caution">
    <text evidence="1">The sequence shown here is derived from an EMBL/GenBank/DDBJ whole genome shotgun (WGS) entry which is preliminary data.</text>
</comment>
<protein>
    <submittedName>
        <fullName evidence="1">Uncharacterized protein</fullName>
    </submittedName>
</protein>
<gene>
    <name evidence="1" type="ORF">UW07_C0008G0026</name>
</gene>
<sequence>RLRPAKGRHFAPIACSLRFTPAILTSQIGVKVKKFTFAGVAELVYALVLGTSAARLEGSSPSSST</sequence>
<organism evidence="1 2">
    <name type="scientific">Candidatus Nomurabacteria bacterium GW2011_GWF2_43_8</name>
    <dbReference type="NCBI Taxonomy" id="1618779"/>
    <lineage>
        <taxon>Bacteria</taxon>
        <taxon>Candidatus Nomuraibacteriota</taxon>
    </lineage>
</organism>